<evidence type="ECO:0000256" key="1">
    <source>
        <dbReference type="SAM" id="Phobius"/>
    </source>
</evidence>
<evidence type="ECO:0000313" key="3">
    <source>
        <dbReference type="Proteomes" id="UP000050509"/>
    </source>
</evidence>
<dbReference type="AlphaFoldDB" id="A0A0P9FK43"/>
<feature type="transmembrane region" description="Helical" evidence="1">
    <location>
        <begin position="68"/>
        <end position="87"/>
    </location>
</feature>
<evidence type="ECO:0000313" key="2">
    <source>
        <dbReference type="EMBL" id="KPV53548.1"/>
    </source>
</evidence>
<keyword evidence="1" id="KW-1133">Transmembrane helix</keyword>
<comment type="caution">
    <text evidence="2">The sequence shown here is derived from an EMBL/GenBank/DDBJ whole genome shotgun (WGS) entry which is preliminary data.</text>
</comment>
<reference evidence="2 3" key="1">
    <citation type="submission" date="2015-09" db="EMBL/GenBank/DDBJ databases">
        <title>Draft genome sequence of Kouleothrix aurantiaca JCM 19913.</title>
        <authorList>
            <person name="Hemp J."/>
        </authorList>
    </citation>
    <scope>NUCLEOTIDE SEQUENCE [LARGE SCALE GENOMIC DNA]</scope>
    <source>
        <strain evidence="2 3">COM-B</strain>
    </source>
</reference>
<dbReference type="Proteomes" id="UP000050509">
    <property type="component" value="Unassembled WGS sequence"/>
</dbReference>
<keyword evidence="3" id="KW-1185">Reference proteome</keyword>
<name>A0A0P9FK43_9CHLR</name>
<keyword evidence="1" id="KW-0812">Transmembrane</keyword>
<sequence>MHLQRRHIPAAIFGLAAALLLARLLLRLLAARPGNPVFGWFLGVSAPPPFLSAALDAGQPRFGATLEFSTLALMLLCIILGVGFARLGRH</sequence>
<accession>A0A0P9FK43</accession>
<dbReference type="EMBL" id="LJCR01000233">
    <property type="protein sequence ID" value="KPV53548.1"/>
    <property type="molecule type" value="Genomic_DNA"/>
</dbReference>
<protein>
    <submittedName>
        <fullName evidence="2">Uncharacterized protein</fullName>
    </submittedName>
</protein>
<gene>
    <name evidence="2" type="ORF">SE17_09045</name>
</gene>
<keyword evidence="1" id="KW-0472">Membrane</keyword>
<proteinExistence type="predicted"/>
<organism evidence="2 3">
    <name type="scientific">Kouleothrix aurantiaca</name>
    <dbReference type="NCBI Taxonomy" id="186479"/>
    <lineage>
        <taxon>Bacteria</taxon>
        <taxon>Bacillati</taxon>
        <taxon>Chloroflexota</taxon>
        <taxon>Chloroflexia</taxon>
        <taxon>Chloroflexales</taxon>
        <taxon>Roseiflexineae</taxon>
        <taxon>Roseiflexaceae</taxon>
        <taxon>Kouleothrix</taxon>
    </lineage>
</organism>